<evidence type="ECO:0000256" key="1">
    <source>
        <dbReference type="ARBA" id="ARBA00022491"/>
    </source>
</evidence>
<dbReference type="PROSITE" id="PS50937">
    <property type="entry name" value="HTH_MERR_2"/>
    <property type="match status" value="1"/>
</dbReference>
<proteinExistence type="predicted"/>
<keyword evidence="4" id="KW-0804">Transcription</keyword>
<dbReference type="SMART" id="SM00422">
    <property type="entry name" value="HTH_MERR"/>
    <property type="match status" value="1"/>
</dbReference>
<dbReference type="EMBL" id="BHEO01000002">
    <property type="protein sequence ID" value="GBU04079.1"/>
    <property type="molecule type" value="Genomic_DNA"/>
</dbReference>
<evidence type="ECO:0000256" key="3">
    <source>
        <dbReference type="ARBA" id="ARBA00023125"/>
    </source>
</evidence>
<evidence type="ECO:0000256" key="2">
    <source>
        <dbReference type="ARBA" id="ARBA00023015"/>
    </source>
</evidence>
<evidence type="ECO:0000313" key="8">
    <source>
        <dbReference type="Proteomes" id="UP000294613"/>
    </source>
</evidence>
<dbReference type="Gene3D" id="1.10.1660.10">
    <property type="match status" value="1"/>
</dbReference>
<name>A0A4V2UQH7_9FIRM</name>
<accession>A0A4V2UQH7</accession>
<gene>
    <name evidence="7" type="ORF">EDD74_101150</name>
    <name evidence="6" type="ORF">FAEUMB_06200</name>
</gene>
<dbReference type="EMBL" id="SLZV01000001">
    <property type="protein sequence ID" value="TCS70300.1"/>
    <property type="molecule type" value="Genomic_DNA"/>
</dbReference>
<reference evidence="6 9" key="1">
    <citation type="journal article" date="2018" name="Int. J. Syst. Evol. Microbiol.">
        <title>Draft Genome Sequence of Faecalimonas umbilicata JCM 30896T, an Acetate-Producing Bacterium Isolated from Human Feces.</title>
        <authorList>
            <person name="Sakamoto M."/>
            <person name="Ikeyama N."/>
            <person name="Yuki M."/>
            <person name="Ohkuma M."/>
        </authorList>
    </citation>
    <scope>NUCLEOTIDE SEQUENCE [LARGE SCALE GENOMIC DNA]</scope>
    <source>
        <strain evidence="6 9">EGH7</strain>
    </source>
</reference>
<dbReference type="InterPro" id="IPR011256">
    <property type="entry name" value="Reg_factor_effector_dom_sf"/>
</dbReference>
<evidence type="ECO:0000256" key="4">
    <source>
        <dbReference type="ARBA" id="ARBA00023163"/>
    </source>
</evidence>
<sequence length="263" mass="30727">MKNFFKIGEISKLYGIGVDSIRYYEEIGIIKPQRSESGYRYYSIHDIWRLNVIRDLRSIGFTMEQIREYLDHHTVLSSISMLEDEKNAIAKQIQYLQKLQKNVEHRLHNIHSALSLPLGEICLMNIPPRHCHLLPEGYKNEEEMDVLIKQLINLNQNRLYIIGSNQIGTMISLPSLVNKKVLSYQSVFLIDEEGEDILAGGHYLCVTYRGDYRQSSYWGQELIQYAHTHNFKVLGNLLEILWIDIHTTSDESEYITQLQLPIE</sequence>
<dbReference type="Proteomes" id="UP000702954">
    <property type="component" value="Unassembled WGS sequence"/>
</dbReference>
<dbReference type="GO" id="GO:0003677">
    <property type="term" value="F:DNA binding"/>
    <property type="evidence" value="ECO:0007669"/>
    <property type="project" value="UniProtKB-KW"/>
</dbReference>
<dbReference type="AlphaFoldDB" id="A0A4V2UQH7"/>
<dbReference type="CDD" id="cd00592">
    <property type="entry name" value="HTH_MerR-like"/>
    <property type="match status" value="1"/>
</dbReference>
<dbReference type="SUPFAM" id="SSF55136">
    <property type="entry name" value="Probable bacterial effector-binding domain"/>
    <property type="match status" value="1"/>
</dbReference>
<dbReference type="PANTHER" id="PTHR30204:SF69">
    <property type="entry name" value="MERR-FAMILY TRANSCRIPTIONAL REGULATOR"/>
    <property type="match status" value="1"/>
</dbReference>
<keyword evidence="1" id="KW-0678">Repressor</keyword>
<protein>
    <submittedName>
        <fullName evidence="7">DNA-binding transcriptional MerR regulator</fullName>
    </submittedName>
    <submittedName>
        <fullName evidence="6">MerR family transcriptional regulator</fullName>
    </submittedName>
</protein>
<evidence type="ECO:0000313" key="9">
    <source>
        <dbReference type="Proteomes" id="UP000702954"/>
    </source>
</evidence>
<evidence type="ECO:0000313" key="7">
    <source>
        <dbReference type="EMBL" id="TCS70300.1"/>
    </source>
</evidence>
<keyword evidence="2" id="KW-0805">Transcription regulation</keyword>
<keyword evidence="9" id="KW-1185">Reference proteome</keyword>
<evidence type="ECO:0000259" key="5">
    <source>
        <dbReference type="PROSITE" id="PS50937"/>
    </source>
</evidence>
<dbReference type="Pfam" id="PF13411">
    <property type="entry name" value="MerR_1"/>
    <property type="match status" value="1"/>
</dbReference>
<dbReference type="PRINTS" id="PR00040">
    <property type="entry name" value="HTHMERR"/>
</dbReference>
<dbReference type="Proteomes" id="UP000294613">
    <property type="component" value="Unassembled WGS sequence"/>
</dbReference>
<reference evidence="7 8" key="2">
    <citation type="submission" date="2019-03" db="EMBL/GenBank/DDBJ databases">
        <title>Genomic Encyclopedia of Type Strains, Phase IV (KMG-IV): sequencing the most valuable type-strain genomes for metagenomic binning, comparative biology and taxonomic classification.</title>
        <authorList>
            <person name="Goeker M."/>
        </authorList>
    </citation>
    <scope>NUCLEOTIDE SEQUENCE [LARGE SCALE GENOMIC DNA]</scope>
    <source>
        <strain evidence="7 8">DSM 103426</strain>
    </source>
</reference>
<dbReference type="InterPro" id="IPR009061">
    <property type="entry name" value="DNA-bd_dom_put_sf"/>
</dbReference>
<dbReference type="SUPFAM" id="SSF46955">
    <property type="entry name" value="Putative DNA-binding domain"/>
    <property type="match status" value="1"/>
</dbReference>
<keyword evidence="3 7" id="KW-0238">DNA-binding</keyword>
<feature type="domain" description="HTH merR-type" evidence="5">
    <location>
        <begin position="1"/>
        <end position="72"/>
    </location>
</feature>
<dbReference type="GO" id="GO:0003700">
    <property type="term" value="F:DNA-binding transcription factor activity"/>
    <property type="evidence" value="ECO:0007669"/>
    <property type="project" value="InterPro"/>
</dbReference>
<dbReference type="RefSeq" id="WP_116441148.1">
    <property type="nucleotide sequence ID" value="NZ_BHEO01000002.1"/>
</dbReference>
<dbReference type="PANTHER" id="PTHR30204">
    <property type="entry name" value="REDOX-CYCLING DRUG-SENSING TRANSCRIPTIONAL ACTIVATOR SOXR"/>
    <property type="match status" value="1"/>
</dbReference>
<dbReference type="InterPro" id="IPR047057">
    <property type="entry name" value="MerR_fam"/>
</dbReference>
<dbReference type="InterPro" id="IPR000551">
    <property type="entry name" value="MerR-type_HTH_dom"/>
</dbReference>
<dbReference type="Gene3D" id="3.20.80.10">
    <property type="entry name" value="Regulatory factor, effector binding domain"/>
    <property type="match status" value="1"/>
</dbReference>
<evidence type="ECO:0000313" key="6">
    <source>
        <dbReference type="EMBL" id="GBU04079.1"/>
    </source>
</evidence>
<organism evidence="7 8">
    <name type="scientific">Faecalimonas umbilicata</name>
    <dbReference type="NCBI Taxonomy" id="1912855"/>
    <lineage>
        <taxon>Bacteria</taxon>
        <taxon>Bacillati</taxon>
        <taxon>Bacillota</taxon>
        <taxon>Clostridia</taxon>
        <taxon>Lachnospirales</taxon>
        <taxon>Lachnospiraceae</taxon>
        <taxon>Faecalimonas</taxon>
    </lineage>
</organism>
<comment type="caution">
    <text evidence="7">The sequence shown here is derived from an EMBL/GenBank/DDBJ whole genome shotgun (WGS) entry which is preliminary data.</text>
</comment>